<dbReference type="Proteomes" id="UP000724672">
    <property type="component" value="Unassembled WGS sequence"/>
</dbReference>
<keyword evidence="2" id="KW-1185">Reference proteome</keyword>
<protein>
    <submittedName>
        <fullName evidence="1">Uncharacterized protein</fullName>
    </submittedName>
</protein>
<proteinExistence type="predicted"/>
<gene>
    <name evidence="1" type="ORF">GOQ27_15095</name>
</gene>
<evidence type="ECO:0000313" key="2">
    <source>
        <dbReference type="Proteomes" id="UP000724672"/>
    </source>
</evidence>
<dbReference type="RefSeq" id="WP_203367713.1">
    <property type="nucleotide sequence ID" value="NZ_WSFT01000053.1"/>
</dbReference>
<evidence type="ECO:0000313" key="1">
    <source>
        <dbReference type="EMBL" id="MBS4539799.1"/>
    </source>
</evidence>
<accession>A0A942ZA29</accession>
<sequence length="71" mass="8422">MLGRDYTYINKALDEILIRTGGEFSRMSKKDKLTVSSIMKVLKKDFEKKFSENYPYMSQWAEMDMEDILRG</sequence>
<dbReference type="EMBL" id="WSFT01000053">
    <property type="protein sequence ID" value="MBS4539799.1"/>
    <property type="molecule type" value="Genomic_DNA"/>
</dbReference>
<name>A0A942ZA29_9FIRM</name>
<organism evidence="1 2">
    <name type="scientific">Anaeromonas frigoriresistens</name>
    <dbReference type="NCBI Taxonomy" id="2683708"/>
    <lineage>
        <taxon>Bacteria</taxon>
        <taxon>Bacillati</taxon>
        <taxon>Bacillota</taxon>
        <taxon>Tissierellia</taxon>
        <taxon>Tissierellales</taxon>
        <taxon>Thermohalobacteraceae</taxon>
        <taxon>Anaeromonas</taxon>
    </lineage>
</organism>
<comment type="caution">
    <text evidence="1">The sequence shown here is derived from an EMBL/GenBank/DDBJ whole genome shotgun (WGS) entry which is preliminary data.</text>
</comment>
<dbReference type="AlphaFoldDB" id="A0A942ZA29"/>
<reference evidence="1" key="1">
    <citation type="submission" date="2019-12" db="EMBL/GenBank/DDBJ databases">
        <title>Clostridiaceae gen. nov. sp. nov., isolated from sediment in Xinjiang, China.</title>
        <authorList>
            <person name="Zhang R."/>
        </authorList>
    </citation>
    <scope>NUCLEOTIDE SEQUENCE</scope>
    <source>
        <strain evidence="1">D2Q-11</strain>
    </source>
</reference>